<gene>
    <name evidence="2" type="ORF">EGN73_20455</name>
</gene>
<comment type="caution">
    <text evidence="2">The sequence shown here is derived from an EMBL/GenBank/DDBJ whole genome shotgun (WGS) entry which is preliminary data.</text>
</comment>
<dbReference type="EMBL" id="RPHB01000012">
    <property type="protein sequence ID" value="MBW3470166.1"/>
    <property type="molecule type" value="Genomic_DNA"/>
</dbReference>
<proteinExistence type="predicted"/>
<feature type="chain" id="PRO_5037996560" description="YD repeat-containing protein" evidence="1">
    <location>
        <begin position="21"/>
        <end position="272"/>
    </location>
</feature>
<dbReference type="RefSeq" id="WP_219293811.1">
    <property type="nucleotide sequence ID" value="NZ_RPHB01000012.1"/>
</dbReference>
<keyword evidence="3" id="KW-1185">Reference proteome</keyword>
<evidence type="ECO:0000313" key="2">
    <source>
        <dbReference type="EMBL" id="MBW3470166.1"/>
    </source>
</evidence>
<dbReference type="Proteomes" id="UP000727490">
    <property type="component" value="Unassembled WGS sequence"/>
</dbReference>
<accession>A0A951MJV7</accession>
<dbReference type="AlphaFoldDB" id="A0A951MJV7"/>
<evidence type="ECO:0008006" key="4">
    <source>
        <dbReference type="Google" id="ProtNLM"/>
    </source>
</evidence>
<protein>
    <recommendedName>
        <fullName evidence="4">YD repeat-containing protein</fullName>
    </recommendedName>
</protein>
<name>A0A951MJV7_9BACT</name>
<organism evidence="2 3">
    <name type="scientific">Arthrospiribacter ruber</name>
    <dbReference type="NCBI Taxonomy" id="2487934"/>
    <lineage>
        <taxon>Bacteria</taxon>
        <taxon>Pseudomonadati</taxon>
        <taxon>Bacteroidota</taxon>
        <taxon>Cytophagia</taxon>
        <taxon>Cytophagales</taxon>
        <taxon>Cyclobacteriaceae</taxon>
        <taxon>Arthrospiribacter</taxon>
    </lineage>
</organism>
<evidence type="ECO:0000313" key="3">
    <source>
        <dbReference type="Proteomes" id="UP000727490"/>
    </source>
</evidence>
<feature type="signal peptide" evidence="1">
    <location>
        <begin position="1"/>
        <end position="20"/>
    </location>
</feature>
<keyword evidence="1" id="KW-0732">Signal</keyword>
<sequence length="272" mass="31874">MKLFLKRMIFTLVIFIPACSFDNESDHNIDSNQLGVLKVEKLREVLTLPTHSPNGELRMAITYGGNSGKRLSSREIFYPINGLSTYQIFRNDTDDTTGFSLNFLENDKIISSSHFAFQGGNVDWEFTREMEYSSDGLIERMYTSNYSKSRELISIYHYDSQNRLLEIEYPYEQGAELLIYAYDEEGKVISEWKTARGQEEHKVDHFMYRYNNGLLEAKETGRGGVFSEERKDALRYFYDPNERLILEEKFDPNFGFQQIGSIEYIYFDSLNY</sequence>
<reference evidence="2 3" key="1">
    <citation type="journal article" date="2020" name="Syst. Appl. Microbiol.">
        <title>Arthrospiribacter ruber gen. nov., sp. nov., a novel bacterium isolated from Arthrospira cultures.</title>
        <authorList>
            <person name="Waleron M."/>
            <person name="Misztak A."/>
            <person name="Waleron M.M."/>
            <person name="Furmaniak M."/>
            <person name="Mrozik A."/>
            <person name="Waleron K."/>
        </authorList>
    </citation>
    <scope>NUCLEOTIDE SEQUENCE [LARGE SCALE GENOMIC DNA]</scope>
    <source>
        <strain evidence="2 3">DPMB0001</strain>
    </source>
</reference>
<evidence type="ECO:0000256" key="1">
    <source>
        <dbReference type="SAM" id="SignalP"/>
    </source>
</evidence>